<dbReference type="AlphaFoldDB" id="A0A9J7BL25"/>
<name>A0A9J7BL25_9BACT</name>
<dbReference type="SUPFAM" id="SSF63829">
    <property type="entry name" value="Calcium-dependent phosphotriesterase"/>
    <property type="match status" value="1"/>
</dbReference>
<evidence type="ECO:0000313" key="1">
    <source>
        <dbReference type="EMBL" id="UWZ82466.1"/>
    </source>
</evidence>
<evidence type="ECO:0000313" key="2">
    <source>
        <dbReference type="Proteomes" id="UP001059380"/>
    </source>
</evidence>
<dbReference type="EMBL" id="CP093313">
    <property type="protein sequence ID" value="UWZ82466.1"/>
    <property type="molecule type" value="Genomic_DNA"/>
</dbReference>
<dbReference type="Proteomes" id="UP001059380">
    <property type="component" value="Chromosome"/>
</dbReference>
<accession>A0A9J7BL25</accession>
<dbReference type="Gene3D" id="2.130.10.10">
    <property type="entry name" value="YVTN repeat-like/Quinoprotein amine dehydrogenase"/>
    <property type="match status" value="1"/>
</dbReference>
<reference evidence="1" key="1">
    <citation type="submission" date="2021-04" db="EMBL/GenBank/DDBJ databases">
        <title>Phylogenetic analysis of Acidobacteriaceae.</title>
        <authorList>
            <person name="Qiu L."/>
            <person name="Zhang Q."/>
        </authorList>
    </citation>
    <scope>NUCLEOTIDE SEQUENCE</scope>
    <source>
        <strain evidence="1">DSM 25168</strain>
    </source>
</reference>
<dbReference type="RefSeq" id="WP_260791650.1">
    <property type="nucleotide sequence ID" value="NZ_CP093313.1"/>
</dbReference>
<organism evidence="1 2">
    <name type="scientific">Occallatibacter riparius</name>
    <dbReference type="NCBI Taxonomy" id="1002689"/>
    <lineage>
        <taxon>Bacteria</taxon>
        <taxon>Pseudomonadati</taxon>
        <taxon>Acidobacteriota</taxon>
        <taxon>Terriglobia</taxon>
        <taxon>Terriglobales</taxon>
        <taxon>Acidobacteriaceae</taxon>
        <taxon>Occallatibacter</taxon>
    </lineage>
</organism>
<dbReference type="KEGG" id="orp:MOP44_18040"/>
<keyword evidence="2" id="KW-1185">Reference proteome</keyword>
<gene>
    <name evidence="1" type="ORF">MOP44_18040</name>
</gene>
<protein>
    <submittedName>
        <fullName evidence="1">Uncharacterized protein</fullName>
    </submittedName>
</protein>
<proteinExistence type="predicted"/>
<dbReference type="InterPro" id="IPR015943">
    <property type="entry name" value="WD40/YVTN_repeat-like_dom_sf"/>
</dbReference>
<sequence>MTPPNSSVNEIVGYAAAANGSLTQLPGSPWTADVTSMAVNGKYLFGANQNGVYIDAYHMNATSGALSLWSQTDVAKMNPSDCGHSGDLVLDHTGATLYDLDFDDDGCANNDYRSLKINSSVGSLSNLGTTQGNTWLTSTPTILANNVYAYSASCLGNMYWGVWGYKRQSNGDLTDLTSFTRTLPTPKSGDFWCPSNPAADPTGHVAIVMQPVVADSFSSDGGAQIASFTSDANGNLTTTNTAAQMPVGSFGAPFATSMSPSGKLLAVGGSAGLQVFHFNGAATPTKYTGLLANVEIDQMFWDKQNHLYAISRPAGKLYVFTITPTGVSQAPGSPHAISSPQHVIVQPLPLYQ</sequence>